<keyword evidence="3" id="KW-1185">Reference proteome</keyword>
<dbReference type="Pfam" id="PF01814">
    <property type="entry name" value="Hemerythrin"/>
    <property type="match status" value="1"/>
</dbReference>
<dbReference type="AlphaFoldDB" id="A0A1V4SED7"/>
<protein>
    <recommendedName>
        <fullName evidence="1">Hemerythrin-like domain-containing protein</fullName>
    </recommendedName>
</protein>
<dbReference type="STRING" id="48256.CLHUN_40080"/>
<dbReference type="Proteomes" id="UP000191554">
    <property type="component" value="Unassembled WGS sequence"/>
</dbReference>
<sequence length="135" mass="15334">MISVASLKRQHEEISEVIGNIRSFIAGGKVEAGAHEVALLINTLAGKLNIHLNTEDKYMYPGLLESETEELKVLAREYMGEMGAISHIFLQYKEKFNTRSKILSAQEAFITESQKVFDLLEKRVEREETSLYTIL</sequence>
<dbReference type="RefSeq" id="WP_080066469.1">
    <property type="nucleotide sequence ID" value="NZ_MZGX01000034.1"/>
</dbReference>
<dbReference type="InterPro" id="IPR012312">
    <property type="entry name" value="Hemerythrin-like"/>
</dbReference>
<evidence type="ECO:0000313" key="2">
    <source>
        <dbReference type="EMBL" id="OPX42103.1"/>
    </source>
</evidence>
<evidence type="ECO:0000259" key="1">
    <source>
        <dbReference type="Pfam" id="PF01814"/>
    </source>
</evidence>
<dbReference type="EMBL" id="MZGX01000034">
    <property type="protein sequence ID" value="OPX42103.1"/>
    <property type="molecule type" value="Genomic_DNA"/>
</dbReference>
<dbReference type="OrthoDB" id="360658at2"/>
<feature type="domain" description="Hemerythrin-like" evidence="1">
    <location>
        <begin position="5"/>
        <end position="134"/>
    </location>
</feature>
<accession>A0A1V4SED7</accession>
<reference evidence="2 3" key="1">
    <citation type="submission" date="2017-03" db="EMBL/GenBank/DDBJ databases">
        <title>Genome sequence of Clostridium hungatei DSM 14427.</title>
        <authorList>
            <person name="Poehlein A."/>
            <person name="Daniel R."/>
        </authorList>
    </citation>
    <scope>NUCLEOTIDE SEQUENCE [LARGE SCALE GENOMIC DNA]</scope>
    <source>
        <strain evidence="2 3">DSM 14427</strain>
    </source>
</reference>
<proteinExistence type="predicted"/>
<organism evidence="2 3">
    <name type="scientific">Ruminiclostridium hungatei</name>
    <name type="common">Clostridium hungatei</name>
    <dbReference type="NCBI Taxonomy" id="48256"/>
    <lineage>
        <taxon>Bacteria</taxon>
        <taxon>Bacillati</taxon>
        <taxon>Bacillota</taxon>
        <taxon>Clostridia</taxon>
        <taxon>Eubacteriales</taxon>
        <taxon>Oscillospiraceae</taxon>
        <taxon>Ruminiclostridium</taxon>
    </lineage>
</organism>
<evidence type="ECO:0000313" key="3">
    <source>
        <dbReference type="Proteomes" id="UP000191554"/>
    </source>
</evidence>
<dbReference type="Gene3D" id="1.20.120.520">
    <property type="entry name" value="nmb1532 protein domain like"/>
    <property type="match status" value="1"/>
</dbReference>
<gene>
    <name evidence="2" type="ORF">CLHUN_40080</name>
</gene>
<comment type="caution">
    <text evidence="2">The sequence shown here is derived from an EMBL/GenBank/DDBJ whole genome shotgun (WGS) entry which is preliminary data.</text>
</comment>
<name>A0A1V4SED7_RUMHU</name>